<keyword evidence="1" id="KW-0472">Membrane</keyword>
<evidence type="ECO:0000256" key="1">
    <source>
        <dbReference type="SAM" id="Phobius"/>
    </source>
</evidence>
<evidence type="ECO:0008006" key="4">
    <source>
        <dbReference type="Google" id="ProtNLM"/>
    </source>
</evidence>
<feature type="transmembrane region" description="Helical" evidence="1">
    <location>
        <begin position="15"/>
        <end position="39"/>
    </location>
</feature>
<evidence type="ECO:0000313" key="2">
    <source>
        <dbReference type="EMBL" id="SFG57639.1"/>
    </source>
</evidence>
<dbReference type="OrthoDB" id="2937271at2"/>
<proteinExistence type="predicted"/>
<dbReference type="RefSeq" id="WP_089754551.1">
    <property type="nucleotide sequence ID" value="NZ_FOOG01000058.1"/>
</dbReference>
<evidence type="ECO:0000313" key="3">
    <source>
        <dbReference type="Proteomes" id="UP000198897"/>
    </source>
</evidence>
<organism evidence="2 3">
    <name type="scientific">Halobacillus alkaliphilus</name>
    <dbReference type="NCBI Taxonomy" id="396056"/>
    <lineage>
        <taxon>Bacteria</taxon>
        <taxon>Bacillati</taxon>
        <taxon>Bacillota</taxon>
        <taxon>Bacilli</taxon>
        <taxon>Bacillales</taxon>
        <taxon>Bacillaceae</taxon>
        <taxon>Halobacillus</taxon>
    </lineage>
</organism>
<name>A0A1I2T0H8_9BACI</name>
<protein>
    <recommendedName>
        <fullName evidence="4">DUF4083 domain-containing protein</fullName>
    </recommendedName>
</protein>
<dbReference type="EMBL" id="FOOG01000058">
    <property type="protein sequence ID" value="SFG57639.1"/>
    <property type="molecule type" value="Genomic_DNA"/>
</dbReference>
<dbReference type="Proteomes" id="UP000198897">
    <property type="component" value="Unassembled WGS sequence"/>
</dbReference>
<accession>A0A1I2T0H8</accession>
<reference evidence="3" key="1">
    <citation type="submission" date="2016-10" db="EMBL/GenBank/DDBJ databases">
        <authorList>
            <person name="Varghese N."/>
            <person name="Submissions S."/>
        </authorList>
    </citation>
    <scope>NUCLEOTIDE SEQUENCE [LARGE SCALE GENOMIC DNA]</scope>
    <source>
        <strain evidence="3">FP5</strain>
    </source>
</reference>
<keyword evidence="3" id="KW-1185">Reference proteome</keyword>
<gene>
    <name evidence="2" type="ORF">SAMN05216353_15816</name>
</gene>
<keyword evidence="1" id="KW-0812">Transmembrane</keyword>
<dbReference type="AlphaFoldDB" id="A0A1I2T0H8"/>
<keyword evidence="1" id="KW-1133">Transmembrane helix</keyword>
<sequence>MVLLTASSGLNIGDMIVQLFFFVILLLVITGITSFVVLFNKRGKQLDRIEEKLNQMSDRGQ</sequence>